<proteinExistence type="predicted"/>
<keyword evidence="3" id="KW-1185">Reference proteome</keyword>
<gene>
    <name evidence="2" type="ORF">ACFQ4G_11095</name>
</gene>
<keyword evidence="1" id="KW-1133">Transmembrane helix</keyword>
<feature type="transmembrane region" description="Helical" evidence="1">
    <location>
        <begin position="50"/>
        <end position="69"/>
    </location>
</feature>
<protein>
    <submittedName>
        <fullName evidence="2">Uncharacterized protein</fullName>
    </submittedName>
</protein>
<comment type="caution">
    <text evidence="2">The sequence shown here is derived from an EMBL/GenBank/DDBJ whole genome shotgun (WGS) entry which is preliminary data.</text>
</comment>
<name>A0ABW3WZM5_9HYPH</name>
<keyword evidence="1" id="KW-0812">Transmembrane</keyword>
<evidence type="ECO:0000313" key="2">
    <source>
        <dbReference type="EMBL" id="MFD1302118.1"/>
    </source>
</evidence>
<sequence length="77" mass="7858">MNLVHNERTQLRATALNSVAVASIAAGFITPLAALAFGVQGATSRDLPPAAGAALAFFVIGVGLHPLAIRPLGRLIE</sequence>
<feature type="transmembrane region" description="Helical" evidence="1">
    <location>
        <begin position="15"/>
        <end position="38"/>
    </location>
</feature>
<dbReference type="RefSeq" id="WP_238207726.1">
    <property type="nucleotide sequence ID" value="NZ_JBHTND010000013.1"/>
</dbReference>
<organism evidence="2 3">
    <name type="scientific">Methylobacterium marchantiae</name>
    <dbReference type="NCBI Taxonomy" id="600331"/>
    <lineage>
        <taxon>Bacteria</taxon>
        <taxon>Pseudomonadati</taxon>
        <taxon>Pseudomonadota</taxon>
        <taxon>Alphaproteobacteria</taxon>
        <taxon>Hyphomicrobiales</taxon>
        <taxon>Methylobacteriaceae</taxon>
        <taxon>Methylobacterium</taxon>
    </lineage>
</organism>
<evidence type="ECO:0000313" key="3">
    <source>
        <dbReference type="Proteomes" id="UP001597176"/>
    </source>
</evidence>
<keyword evidence="1" id="KW-0472">Membrane</keyword>
<accession>A0ABW3WZM5</accession>
<dbReference type="Proteomes" id="UP001597176">
    <property type="component" value="Unassembled WGS sequence"/>
</dbReference>
<dbReference type="EMBL" id="JBHTND010000013">
    <property type="protein sequence ID" value="MFD1302118.1"/>
    <property type="molecule type" value="Genomic_DNA"/>
</dbReference>
<evidence type="ECO:0000256" key="1">
    <source>
        <dbReference type="SAM" id="Phobius"/>
    </source>
</evidence>
<reference evidence="3" key="1">
    <citation type="journal article" date="2019" name="Int. J. Syst. Evol. Microbiol.">
        <title>The Global Catalogue of Microorganisms (GCM) 10K type strain sequencing project: providing services to taxonomists for standard genome sequencing and annotation.</title>
        <authorList>
            <consortium name="The Broad Institute Genomics Platform"/>
            <consortium name="The Broad Institute Genome Sequencing Center for Infectious Disease"/>
            <person name="Wu L."/>
            <person name="Ma J."/>
        </authorList>
    </citation>
    <scope>NUCLEOTIDE SEQUENCE [LARGE SCALE GENOMIC DNA]</scope>
    <source>
        <strain evidence="3">CCUG 56108</strain>
    </source>
</reference>